<keyword evidence="1" id="KW-0812">Transmembrane</keyword>
<proteinExistence type="predicted"/>
<evidence type="ECO:0000313" key="3">
    <source>
        <dbReference type="Proteomes" id="UP001597187"/>
    </source>
</evidence>
<organism evidence="2 3">
    <name type="scientific">Halomarina rubra</name>
    <dbReference type="NCBI Taxonomy" id="2071873"/>
    <lineage>
        <taxon>Archaea</taxon>
        <taxon>Methanobacteriati</taxon>
        <taxon>Methanobacteriota</taxon>
        <taxon>Stenosarchaea group</taxon>
        <taxon>Halobacteria</taxon>
        <taxon>Halobacteriales</taxon>
        <taxon>Natronomonadaceae</taxon>
        <taxon>Halomarina</taxon>
    </lineage>
</organism>
<keyword evidence="1" id="KW-1133">Transmembrane helix</keyword>
<reference evidence="2 3" key="1">
    <citation type="journal article" date="2019" name="Int. J. Syst. Evol. Microbiol.">
        <title>The Global Catalogue of Microorganisms (GCM) 10K type strain sequencing project: providing services to taxonomists for standard genome sequencing and annotation.</title>
        <authorList>
            <consortium name="The Broad Institute Genomics Platform"/>
            <consortium name="The Broad Institute Genome Sequencing Center for Infectious Disease"/>
            <person name="Wu L."/>
            <person name="Ma J."/>
        </authorList>
    </citation>
    <scope>NUCLEOTIDE SEQUENCE [LARGE SCALE GENOMIC DNA]</scope>
    <source>
        <strain evidence="2 3">CGMCC 1.12563</strain>
    </source>
</reference>
<evidence type="ECO:0000256" key="1">
    <source>
        <dbReference type="SAM" id="Phobius"/>
    </source>
</evidence>
<accession>A0ABD6AZJ6</accession>
<feature type="transmembrane region" description="Helical" evidence="1">
    <location>
        <begin position="35"/>
        <end position="58"/>
    </location>
</feature>
<comment type="caution">
    <text evidence="2">The sequence shown here is derived from an EMBL/GenBank/DDBJ whole genome shotgun (WGS) entry which is preliminary data.</text>
</comment>
<dbReference type="EMBL" id="JBHUDC010000008">
    <property type="protein sequence ID" value="MFD1515333.1"/>
    <property type="molecule type" value="Genomic_DNA"/>
</dbReference>
<sequence>MVFTADRRRVALAGALVALVAVAVGGTVAWWGASLAVALAAGVLVGLFALVVVPLALIAREVGSTADDPLALERRIGAAAGRSTTELDALAEWDERRGRLEEPADRD</sequence>
<dbReference type="RefSeq" id="WP_250875253.1">
    <property type="nucleotide sequence ID" value="NZ_JALXFV010000008.1"/>
</dbReference>
<dbReference type="AlphaFoldDB" id="A0ABD6AZJ6"/>
<keyword evidence="3" id="KW-1185">Reference proteome</keyword>
<name>A0ABD6AZJ6_9EURY</name>
<gene>
    <name evidence="2" type="ORF">ACFSBT_18800</name>
</gene>
<protein>
    <submittedName>
        <fullName evidence="2">Uncharacterized protein</fullName>
    </submittedName>
</protein>
<dbReference type="Proteomes" id="UP001597187">
    <property type="component" value="Unassembled WGS sequence"/>
</dbReference>
<evidence type="ECO:0000313" key="2">
    <source>
        <dbReference type="EMBL" id="MFD1515333.1"/>
    </source>
</evidence>
<keyword evidence="1" id="KW-0472">Membrane</keyword>